<dbReference type="GO" id="GO:0006633">
    <property type="term" value="P:fatty acid biosynthetic process"/>
    <property type="evidence" value="ECO:0007669"/>
    <property type="project" value="TreeGrafter"/>
</dbReference>
<dbReference type="Gene3D" id="3.40.47.10">
    <property type="match status" value="1"/>
</dbReference>
<organism evidence="5">
    <name type="scientific">uncultured Caudovirales phage</name>
    <dbReference type="NCBI Taxonomy" id="2100421"/>
    <lineage>
        <taxon>Viruses</taxon>
        <taxon>Duplodnaviria</taxon>
        <taxon>Heunggongvirae</taxon>
        <taxon>Uroviricota</taxon>
        <taxon>Caudoviricetes</taxon>
        <taxon>Peduoviridae</taxon>
        <taxon>Maltschvirus</taxon>
        <taxon>Maltschvirus maltsch</taxon>
    </lineage>
</organism>
<accession>A0A6J5REN4</accession>
<sequence>MRIFLTESRTACTEDTTLFENHTFPQRVHLFPETYNRVKTGLINPAHQVAEKVLDAELLKRLRDTQPGKTAFILASGNSNFANEGAKLNRENEWTYNYKVLPLSLTQIYAGRVAAQCGEIDHTATDATACTSSLKALMDVQTLIKFYGFDRVIVLAIEDQVNNMTLQFFGEAKATLTESMAEAHQVVPSAFDSKNFGFYIGQGAAFAVFESEDALKRSKLQARAELLSAWTATEVAKNAIGQREDGQGFRRAIEGALKLCQISSEQIKIVKTHGTGTRSNNDAEKAALEGFLSDFVATSYKQRIGHTMGASGLLETLLLFNDLEKGTVPGILNRSEEDHVFLSEAIEAPEGAVLSLSAGMGNVFSAALFNMRI</sequence>
<reference evidence="5" key="1">
    <citation type="submission" date="2020-05" db="EMBL/GenBank/DDBJ databases">
        <authorList>
            <person name="Chiriac C."/>
            <person name="Salcher M."/>
            <person name="Ghai R."/>
            <person name="Kavagutti S V."/>
        </authorList>
    </citation>
    <scope>NUCLEOTIDE SEQUENCE</scope>
</reference>
<name>A0A6J5REN4_9CAUD</name>
<dbReference type="InterPro" id="IPR014030">
    <property type="entry name" value="Ketoacyl_synth_N"/>
</dbReference>
<dbReference type="Pfam" id="PF00109">
    <property type="entry name" value="ketoacyl-synt"/>
    <property type="match status" value="1"/>
</dbReference>
<dbReference type="PROSITE" id="PS52004">
    <property type="entry name" value="KS3_2"/>
    <property type="match status" value="1"/>
</dbReference>
<dbReference type="InterPro" id="IPR000794">
    <property type="entry name" value="Beta-ketoacyl_synthase"/>
</dbReference>
<dbReference type="SUPFAM" id="SSF53901">
    <property type="entry name" value="Thiolase-like"/>
    <property type="match status" value="2"/>
</dbReference>
<dbReference type="PANTHER" id="PTHR11712">
    <property type="entry name" value="POLYKETIDE SYNTHASE-RELATED"/>
    <property type="match status" value="1"/>
</dbReference>
<proteinExistence type="inferred from homology"/>
<dbReference type="Pfam" id="PF02801">
    <property type="entry name" value="Ketoacyl-synt_C"/>
    <property type="match status" value="1"/>
</dbReference>
<evidence type="ECO:0000259" key="3">
    <source>
        <dbReference type="PROSITE" id="PS52004"/>
    </source>
</evidence>
<dbReference type="EMBL" id="LR797013">
    <property type="protein sequence ID" value="CAB4181810.1"/>
    <property type="molecule type" value="Genomic_DNA"/>
</dbReference>
<keyword evidence="2" id="KW-0808">Transferase</keyword>
<evidence type="ECO:0000256" key="1">
    <source>
        <dbReference type="ARBA" id="ARBA00008467"/>
    </source>
</evidence>
<dbReference type="InterPro" id="IPR014031">
    <property type="entry name" value="Ketoacyl_synth_C"/>
</dbReference>
<feature type="domain" description="Ketosynthase family 3 (KS3)" evidence="3">
    <location>
        <begin position="1"/>
        <end position="371"/>
    </location>
</feature>
<protein>
    <submittedName>
        <fullName evidence="5">FabB 3-oxoacyl-(Acyl-carrier-protein) synthase</fullName>
    </submittedName>
</protein>
<dbReference type="PANTHER" id="PTHR11712:SF336">
    <property type="entry name" value="3-OXOACYL-[ACYL-CARRIER-PROTEIN] SYNTHASE, MITOCHONDRIAL"/>
    <property type="match status" value="1"/>
</dbReference>
<evidence type="ECO:0000313" key="4">
    <source>
        <dbReference type="EMBL" id="CAB4181810.1"/>
    </source>
</evidence>
<evidence type="ECO:0000313" key="5">
    <source>
        <dbReference type="EMBL" id="CAB4195980.1"/>
    </source>
</evidence>
<dbReference type="GO" id="GO:0004315">
    <property type="term" value="F:3-oxoacyl-[acyl-carrier-protein] synthase activity"/>
    <property type="evidence" value="ECO:0007669"/>
    <property type="project" value="TreeGrafter"/>
</dbReference>
<dbReference type="EMBL" id="LR797243">
    <property type="protein sequence ID" value="CAB4195980.1"/>
    <property type="molecule type" value="Genomic_DNA"/>
</dbReference>
<evidence type="ECO:0000256" key="2">
    <source>
        <dbReference type="ARBA" id="ARBA00022679"/>
    </source>
</evidence>
<dbReference type="InterPro" id="IPR016039">
    <property type="entry name" value="Thiolase-like"/>
</dbReference>
<comment type="similarity">
    <text evidence="1">Belongs to the thiolase-like superfamily. Beta-ketoacyl-ACP synthases family.</text>
</comment>
<dbReference type="InterPro" id="IPR020841">
    <property type="entry name" value="PKS_Beta-ketoAc_synthase_dom"/>
</dbReference>
<gene>
    <name evidence="4" type="ORF">UFOVP1068_69</name>
    <name evidence="5" type="ORF">UFOVP1300_49</name>
</gene>